<gene>
    <name evidence="2" type="ORF">MNOR_LOCUS42091</name>
</gene>
<evidence type="ECO:0000313" key="3">
    <source>
        <dbReference type="Proteomes" id="UP001497623"/>
    </source>
</evidence>
<evidence type="ECO:0000256" key="1">
    <source>
        <dbReference type="SAM" id="Phobius"/>
    </source>
</evidence>
<evidence type="ECO:0008006" key="4">
    <source>
        <dbReference type="Google" id="ProtNLM"/>
    </source>
</evidence>
<protein>
    <recommendedName>
        <fullName evidence="4">NADH dehydrogenase subunit 2</fullName>
    </recommendedName>
</protein>
<feature type="transmembrane region" description="Helical" evidence="1">
    <location>
        <begin position="98"/>
        <end position="119"/>
    </location>
</feature>
<comment type="caution">
    <text evidence="2">The sequence shown here is derived from an EMBL/GenBank/DDBJ whole genome shotgun (WGS) entry which is preliminary data.</text>
</comment>
<keyword evidence="1" id="KW-1133">Transmembrane helix</keyword>
<dbReference type="AlphaFoldDB" id="A0AAV2SYR8"/>
<organism evidence="2 3">
    <name type="scientific">Meganyctiphanes norvegica</name>
    <name type="common">Northern krill</name>
    <name type="synonym">Thysanopoda norvegica</name>
    <dbReference type="NCBI Taxonomy" id="48144"/>
    <lineage>
        <taxon>Eukaryota</taxon>
        <taxon>Metazoa</taxon>
        <taxon>Ecdysozoa</taxon>
        <taxon>Arthropoda</taxon>
        <taxon>Crustacea</taxon>
        <taxon>Multicrustacea</taxon>
        <taxon>Malacostraca</taxon>
        <taxon>Eumalacostraca</taxon>
        <taxon>Eucarida</taxon>
        <taxon>Euphausiacea</taxon>
        <taxon>Euphausiidae</taxon>
        <taxon>Meganyctiphanes</taxon>
    </lineage>
</organism>
<keyword evidence="3" id="KW-1185">Reference proteome</keyword>
<accession>A0AAV2SYR8</accession>
<evidence type="ECO:0000313" key="2">
    <source>
        <dbReference type="EMBL" id="CAL4258003.1"/>
    </source>
</evidence>
<keyword evidence="1" id="KW-0472">Membrane</keyword>
<reference evidence="2 3" key="1">
    <citation type="submission" date="2024-05" db="EMBL/GenBank/DDBJ databases">
        <authorList>
            <person name="Wallberg A."/>
        </authorList>
    </citation>
    <scope>NUCLEOTIDE SEQUENCE [LARGE SCALE GENOMIC DNA]</scope>
</reference>
<dbReference type="EMBL" id="CAXKWB010196449">
    <property type="protein sequence ID" value="CAL4258003.1"/>
    <property type="molecule type" value="Genomic_DNA"/>
</dbReference>
<sequence length="123" mass="13770">MGSGNNARNKVVTSCSIVYFLCTAFKYTLYNLSSIFIKSSTVFIGFLNKFNILLPIARFPAHWSLYLLSKNSHMASSVNKCTPVSPAYSLAFPDKQSLILLTFMVSSSIFVNNDLVFLFHSSY</sequence>
<name>A0AAV2SYR8_MEGNR</name>
<dbReference type="Proteomes" id="UP001497623">
    <property type="component" value="Unassembled WGS sequence"/>
</dbReference>
<keyword evidence="1" id="KW-0812">Transmembrane</keyword>
<proteinExistence type="predicted"/>